<dbReference type="PROSITE" id="PS50111">
    <property type="entry name" value="CHEMOTAXIS_TRANSDUC_2"/>
    <property type="match status" value="1"/>
</dbReference>
<feature type="domain" description="HAMP" evidence="7">
    <location>
        <begin position="1"/>
        <end position="42"/>
    </location>
</feature>
<sequence length="319" mass="34512">MRNISDGEGDLKSRLDANGKDEIAELANVFNRLMDNLQQLIIAIKSDSTDLNSAVTQLNESSSRNINIVNEQNVNLDQIATAITELTHAVREVARNSQDALTETRHTKEESEKSTQSVVRSVQTIESLSNVMSHASGVIAELANESKSIITVLDVIRDIADQTNLLALNAAIEAARAGEQGRGFAVVADEVRTLASRTQQSTEDINRMLSGLGNRVGEAVTAIKTGNEEVVQVVDLSNQLKETLDSVSRSVDLANERIYQIATATEEQSEVTDEINNNMSSLHSLSQQATQTINGSTSVMSSVEKTAKGLFGNIGRFNV</sequence>
<reference evidence="8 9" key="1">
    <citation type="submission" date="2018-11" db="EMBL/GenBank/DDBJ databases">
        <authorList>
            <person name="Ye M.-Q."/>
            <person name="Du Z.-J."/>
        </authorList>
    </citation>
    <scope>NUCLEOTIDE SEQUENCE [LARGE SCALE GENOMIC DNA]</scope>
    <source>
        <strain evidence="8 9">U0105</strain>
    </source>
</reference>
<dbReference type="SUPFAM" id="SSF58104">
    <property type="entry name" value="Methyl-accepting chemotaxis protein (MCP) signaling domain"/>
    <property type="match status" value="1"/>
</dbReference>
<evidence type="ECO:0000256" key="1">
    <source>
        <dbReference type="ARBA" id="ARBA00004370"/>
    </source>
</evidence>
<dbReference type="PANTHER" id="PTHR32089:SF120">
    <property type="entry name" value="METHYL-ACCEPTING CHEMOTAXIS PROTEIN TLPQ"/>
    <property type="match status" value="1"/>
</dbReference>
<name>A0A3N5ZAG4_9ALTE</name>
<evidence type="ECO:0000256" key="2">
    <source>
        <dbReference type="ARBA" id="ARBA00023224"/>
    </source>
</evidence>
<dbReference type="PANTHER" id="PTHR32089">
    <property type="entry name" value="METHYL-ACCEPTING CHEMOTAXIS PROTEIN MCPB"/>
    <property type="match status" value="1"/>
</dbReference>
<evidence type="ECO:0000313" key="9">
    <source>
        <dbReference type="Proteomes" id="UP000275281"/>
    </source>
</evidence>
<evidence type="ECO:0000256" key="4">
    <source>
        <dbReference type="PROSITE-ProRule" id="PRU00284"/>
    </source>
</evidence>
<dbReference type="GO" id="GO:0006935">
    <property type="term" value="P:chemotaxis"/>
    <property type="evidence" value="ECO:0007669"/>
    <property type="project" value="UniProtKB-ARBA"/>
</dbReference>
<gene>
    <name evidence="8" type="ORF">DRW07_10100</name>
</gene>
<accession>A0A3N5ZAG4</accession>
<dbReference type="InterPro" id="IPR003660">
    <property type="entry name" value="HAMP_dom"/>
</dbReference>
<comment type="caution">
    <text evidence="8">The sequence shown here is derived from an EMBL/GenBank/DDBJ whole genome shotgun (WGS) entry which is preliminary data.</text>
</comment>
<feature type="compositionally biased region" description="Basic and acidic residues" evidence="5">
    <location>
        <begin position="102"/>
        <end position="113"/>
    </location>
</feature>
<dbReference type="OrthoDB" id="49457at2"/>
<evidence type="ECO:0000259" key="6">
    <source>
        <dbReference type="PROSITE" id="PS50111"/>
    </source>
</evidence>
<feature type="domain" description="Methyl-accepting transducer" evidence="6">
    <location>
        <begin position="47"/>
        <end position="283"/>
    </location>
</feature>
<evidence type="ECO:0000259" key="7">
    <source>
        <dbReference type="PROSITE" id="PS50885"/>
    </source>
</evidence>
<feature type="region of interest" description="Disordered" evidence="5">
    <location>
        <begin position="97"/>
        <end position="118"/>
    </location>
</feature>
<dbReference type="Proteomes" id="UP000275281">
    <property type="component" value="Unassembled WGS sequence"/>
</dbReference>
<dbReference type="FunFam" id="1.10.287.950:FF:000001">
    <property type="entry name" value="Methyl-accepting chemotaxis sensory transducer"/>
    <property type="match status" value="1"/>
</dbReference>
<organism evidence="8 9">
    <name type="scientific">Alteromonas sediminis</name>
    <dbReference type="NCBI Taxonomy" id="2259342"/>
    <lineage>
        <taxon>Bacteria</taxon>
        <taxon>Pseudomonadati</taxon>
        <taxon>Pseudomonadota</taxon>
        <taxon>Gammaproteobacteria</taxon>
        <taxon>Alteromonadales</taxon>
        <taxon>Alteromonadaceae</taxon>
        <taxon>Alteromonas/Salinimonas group</taxon>
        <taxon>Alteromonas</taxon>
    </lineage>
</organism>
<dbReference type="InterPro" id="IPR004089">
    <property type="entry name" value="MCPsignal_dom"/>
</dbReference>
<dbReference type="RefSeq" id="WP_124027796.1">
    <property type="nucleotide sequence ID" value="NZ_JBHRSN010000006.1"/>
</dbReference>
<dbReference type="GO" id="GO:0016020">
    <property type="term" value="C:membrane"/>
    <property type="evidence" value="ECO:0007669"/>
    <property type="project" value="UniProtKB-SubCell"/>
</dbReference>
<proteinExistence type="inferred from homology"/>
<dbReference type="Pfam" id="PF00015">
    <property type="entry name" value="MCPsignal"/>
    <property type="match status" value="1"/>
</dbReference>
<comment type="subcellular location">
    <subcellularLocation>
        <location evidence="1">Membrane</location>
    </subcellularLocation>
</comment>
<dbReference type="AlphaFoldDB" id="A0A3N5ZAG4"/>
<evidence type="ECO:0000313" key="8">
    <source>
        <dbReference type="EMBL" id="RPJ66438.1"/>
    </source>
</evidence>
<dbReference type="PROSITE" id="PS50885">
    <property type="entry name" value="HAMP"/>
    <property type="match status" value="1"/>
</dbReference>
<dbReference type="Pfam" id="PF00672">
    <property type="entry name" value="HAMP"/>
    <property type="match status" value="1"/>
</dbReference>
<comment type="similarity">
    <text evidence="3">Belongs to the methyl-accepting chemotaxis (MCP) protein family.</text>
</comment>
<protein>
    <submittedName>
        <fullName evidence="8">Methyl-accepting chemotaxis protein</fullName>
    </submittedName>
</protein>
<dbReference type="EMBL" id="RPOK01000003">
    <property type="protein sequence ID" value="RPJ66438.1"/>
    <property type="molecule type" value="Genomic_DNA"/>
</dbReference>
<keyword evidence="9" id="KW-1185">Reference proteome</keyword>
<evidence type="ECO:0000256" key="5">
    <source>
        <dbReference type="SAM" id="MobiDB-lite"/>
    </source>
</evidence>
<evidence type="ECO:0000256" key="3">
    <source>
        <dbReference type="ARBA" id="ARBA00029447"/>
    </source>
</evidence>
<dbReference type="CDD" id="cd06225">
    <property type="entry name" value="HAMP"/>
    <property type="match status" value="1"/>
</dbReference>
<dbReference type="GO" id="GO:0007165">
    <property type="term" value="P:signal transduction"/>
    <property type="evidence" value="ECO:0007669"/>
    <property type="project" value="UniProtKB-KW"/>
</dbReference>
<dbReference type="Gene3D" id="1.10.287.950">
    <property type="entry name" value="Methyl-accepting chemotaxis protein"/>
    <property type="match status" value="1"/>
</dbReference>
<keyword evidence="2 4" id="KW-0807">Transducer</keyword>
<dbReference type="SMART" id="SM00283">
    <property type="entry name" value="MA"/>
    <property type="match status" value="1"/>
</dbReference>